<dbReference type="AlphaFoldDB" id="A0A550C046"/>
<proteinExistence type="predicted"/>
<accession>A0A550C046</accession>
<protein>
    <submittedName>
        <fullName evidence="1">Uncharacterized protein</fullName>
    </submittedName>
</protein>
<sequence length="563" mass="63377">MWPRRWIRVNARAGPPALSCARYHRSFSVTHQVVSPAATPIVSKPSRLAKAPVIRTLSPAKLTKTETLDISGKIQFVIHTPFGSALLPYYYNFRFPAGTHGFLYFASSHADPSIRFRIVDTGDPDEFKNGRDLLLPNAVTPWHVSKKTITKTKLGAALRRLLAHEGLGFCEDSNESTTQQPQSLDPARLTPLDTVTLMGRTAILHLPHGRVRLGYSDGRRVSFPERTRGFLYFDIASLSIRFRVVESTDFGKGDDLLLPDGQTTWCINLHRVASSTRYAPIRKQLLVENLIPERQMQSRAFVVSTLNHTRLTEADWMDLSGRPKTLISIAPADQERFTLAVYHGVSPIRFPSSAQGFLYWHVPEKNPYDAELRFRCAESLERFDQGHDLWTPGAKQPWSLRLRGLAPRRTSFSRSLVAYLIREGLTDESVVDHLAKTTVTHMRDLFFLHFGVFRNVPWSGVYDGAALARLVVLEDTPASFRLDIRVVTLLDGPRKVSDGKAWPDVDPPKEGELVFGFHVPKINPKHFWKTLRGATVPKSSKAGQVLKKIMEHSHGGDVDIQQV</sequence>
<organism evidence="1 2">
    <name type="scientific">Schizophyllum amplum</name>
    <dbReference type="NCBI Taxonomy" id="97359"/>
    <lineage>
        <taxon>Eukaryota</taxon>
        <taxon>Fungi</taxon>
        <taxon>Dikarya</taxon>
        <taxon>Basidiomycota</taxon>
        <taxon>Agaricomycotina</taxon>
        <taxon>Agaricomycetes</taxon>
        <taxon>Agaricomycetidae</taxon>
        <taxon>Agaricales</taxon>
        <taxon>Schizophyllaceae</taxon>
        <taxon>Schizophyllum</taxon>
    </lineage>
</organism>
<name>A0A550C046_9AGAR</name>
<evidence type="ECO:0000313" key="2">
    <source>
        <dbReference type="Proteomes" id="UP000320762"/>
    </source>
</evidence>
<comment type="caution">
    <text evidence="1">The sequence shown here is derived from an EMBL/GenBank/DDBJ whole genome shotgun (WGS) entry which is preliminary data.</text>
</comment>
<gene>
    <name evidence="1" type="ORF">BD626DRAFT_634238</name>
</gene>
<reference evidence="1 2" key="1">
    <citation type="journal article" date="2019" name="New Phytol.">
        <title>Comparative genomics reveals unique wood-decay strategies and fruiting body development in the Schizophyllaceae.</title>
        <authorList>
            <person name="Almasi E."/>
            <person name="Sahu N."/>
            <person name="Krizsan K."/>
            <person name="Balint B."/>
            <person name="Kovacs G.M."/>
            <person name="Kiss B."/>
            <person name="Cseklye J."/>
            <person name="Drula E."/>
            <person name="Henrissat B."/>
            <person name="Nagy I."/>
            <person name="Chovatia M."/>
            <person name="Adam C."/>
            <person name="LaButti K."/>
            <person name="Lipzen A."/>
            <person name="Riley R."/>
            <person name="Grigoriev I.V."/>
            <person name="Nagy L.G."/>
        </authorList>
    </citation>
    <scope>NUCLEOTIDE SEQUENCE [LARGE SCALE GENOMIC DNA]</scope>
    <source>
        <strain evidence="1 2">NL-1724</strain>
    </source>
</reference>
<dbReference type="EMBL" id="VDMD01000038">
    <property type="protein sequence ID" value="TRM58159.1"/>
    <property type="molecule type" value="Genomic_DNA"/>
</dbReference>
<dbReference type="Proteomes" id="UP000320762">
    <property type="component" value="Unassembled WGS sequence"/>
</dbReference>
<dbReference type="OrthoDB" id="2750929at2759"/>
<keyword evidence="2" id="KW-1185">Reference proteome</keyword>
<evidence type="ECO:0000313" key="1">
    <source>
        <dbReference type="EMBL" id="TRM58159.1"/>
    </source>
</evidence>